<evidence type="ECO:0000256" key="4">
    <source>
        <dbReference type="ARBA" id="ARBA00022723"/>
    </source>
</evidence>
<keyword evidence="5 8" id="KW-0378">Hydrolase</keyword>
<keyword evidence="6 8" id="KW-0862">Zinc</keyword>
<name>A0AAV3TZ22_9ALTE</name>
<evidence type="ECO:0000256" key="1">
    <source>
        <dbReference type="ARBA" id="ARBA00010669"/>
    </source>
</evidence>
<dbReference type="InterPro" id="IPR002125">
    <property type="entry name" value="CMP_dCMP_dom"/>
</dbReference>
<dbReference type="Gene3D" id="3.40.140.10">
    <property type="entry name" value="Cytidine Deaminase, domain 2"/>
    <property type="match status" value="1"/>
</dbReference>
<comment type="cofactor">
    <cofactor evidence="8">
        <name>Zn(2+)</name>
        <dbReference type="ChEBI" id="CHEBI:29105"/>
    </cofactor>
    <text evidence="8">Binds 1 zinc ion per subunit.</text>
</comment>
<comment type="subunit">
    <text evidence="2 8">Homodimer.</text>
</comment>
<dbReference type="AlphaFoldDB" id="A0AAV3TZ22"/>
<comment type="catalytic activity">
    <reaction evidence="7 8">
        <text>adenosine(34) in tRNA + H2O + H(+) = inosine(34) in tRNA + NH4(+)</text>
        <dbReference type="Rhea" id="RHEA:43168"/>
        <dbReference type="Rhea" id="RHEA-COMP:10373"/>
        <dbReference type="Rhea" id="RHEA-COMP:10374"/>
        <dbReference type="ChEBI" id="CHEBI:15377"/>
        <dbReference type="ChEBI" id="CHEBI:15378"/>
        <dbReference type="ChEBI" id="CHEBI:28938"/>
        <dbReference type="ChEBI" id="CHEBI:74411"/>
        <dbReference type="ChEBI" id="CHEBI:82852"/>
        <dbReference type="EC" id="3.5.4.33"/>
    </reaction>
</comment>
<dbReference type="EMBL" id="BAABLX010000007">
    <property type="protein sequence ID" value="GAA4935282.1"/>
    <property type="molecule type" value="Genomic_DNA"/>
</dbReference>
<feature type="binding site" evidence="8">
    <location>
        <position position="54"/>
    </location>
    <ligand>
        <name>Zn(2+)</name>
        <dbReference type="ChEBI" id="CHEBI:29105"/>
        <note>catalytic</note>
    </ligand>
</feature>
<evidence type="ECO:0000259" key="9">
    <source>
        <dbReference type="PROSITE" id="PS51747"/>
    </source>
</evidence>
<protein>
    <recommendedName>
        <fullName evidence="8">tRNA-specific adenosine deaminase</fullName>
        <ecNumber evidence="8">3.5.4.33</ecNumber>
    </recommendedName>
</protein>
<comment type="similarity">
    <text evidence="1">Belongs to the cytidine and deoxycytidylate deaminase family. ADAT2 subfamily.</text>
</comment>
<feature type="binding site" evidence="8">
    <location>
        <position position="87"/>
    </location>
    <ligand>
        <name>Zn(2+)</name>
        <dbReference type="ChEBI" id="CHEBI:29105"/>
        <note>catalytic</note>
    </ligand>
</feature>
<dbReference type="InterPro" id="IPR016192">
    <property type="entry name" value="APOBEC/CMP_deaminase_Zn-bd"/>
</dbReference>
<dbReference type="Proteomes" id="UP001409585">
    <property type="component" value="Unassembled WGS sequence"/>
</dbReference>
<comment type="caution">
    <text evidence="10">The sequence shown here is derived from an EMBL/GenBank/DDBJ whole genome shotgun (WGS) entry which is preliminary data.</text>
</comment>
<dbReference type="SUPFAM" id="SSF53927">
    <property type="entry name" value="Cytidine deaminase-like"/>
    <property type="match status" value="1"/>
</dbReference>
<reference evidence="11" key="1">
    <citation type="journal article" date="2019" name="Int. J. Syst. Evol. Microbiol.">
        <title>The Global Catalogue of Microorganisms (GCM) 10K type strain sequencing project: providing services to taxonomists for standard genome sequencing and annotation.</title>
        <authorList>
            <consortium name="The Broad Institute Genomics Platform"/>
            <consortium name="The Broad Institute Genome Sequencing Center for Infectious Disease"/>
            <person name="Wu L."/>
            <person name="Ma J."/>
        </authorList>
    </citation>
    <scope>NUCLEOTIDE SEQUENCE [LARGE SCALE GENOMIC DNA]</scope>
    <source>
        <strain evidence="11">JCM 19134</strain>
    </source>
</reference>
<dbReference type="EC" id="3.5.4.33" evidence="8"/>
<dbReference type="GO" id="GO:0052717">
    <property type="term" value="F:tRNA-specific adenosine-34 deaminase activity"/>
    <property type="evidence" value="ECO:0007669"/>
    <property type="project" value="UniProtKB-UniRule"/>
</dbReference>
<dbReference type="HAMAP" id="MF_00972">
    <property type="entry name" value="tRNA_aden_deaminase"/>
    <property type="match status" value="1"/>
</dbReference>
<comment type="function">
    <text evidence="8">Catalyzes the deamination of adenosine to inosine at the wobble position 34 of tRNA(Arg2).</text>
</comment>
<dbReference type="NCBIfam" id="NF008113">
    <property type="entry name" value="PRK10860.1"/>
    <property type="match status" value="1"/>
</dbReference>
<evidence type="ECO:0000256" key="3">
    <source>
        <dbReference type="ARBA" id="ARBA00022694"/>
    </source>
</evidence>
<accession>A0AAV3TZ22</accession>
<feature type="domain" description="CMP/dCMP-type deaminase" evidence="9">
    <location>
        <begin position="3"/>
        <end position="113"/>
    </location>
</feature>
<feature type="binding site" evidence="8">
    <location>
        <position position="84"/>
    </location>
    <ligand>
        <name>Zn(2+)</name>
        <dbReference type="ChEBI" id="CHEBI:29105"/>
        <note>catalytic</note>
    </ligand>
</feature>
<dbReference type="GO" id="GO:0008270">
    <property type="term" value="F:zinc ion binding"/>
    <property type="evidence" value="ECO:0007669"/>
    <property type="project" value="UniProtKB-UniRule"/>
</dbReference>
<dbReference type="GO" id="GO:0002100">
    <property type="term" value="P:tRNA wobble adenosine to inosine editing"/>
    <property type="evidence" value="ECO:0007669"/>
    <property type="project" value="UniProtKB-UniRule"/>
</dbReference>
<dbReference type="RefSeq" id="WP_345418234.1">
    <property type="nucleotide sequence ID" value="NZ_AP031496.1"/>
</dbReference>
<dbReference type="CDD" id="cd01285">
    <property type="entry name" value="nucleoside_deaminase"/>
    <property type="match status" value="1"/>
</dbReference>
<evidence type="ECO:0000256" key="6">
    <source>
        <dbReference type="ARBA" id="ARBA00022833"/>
    </source>
</evidence>
<dbReference type="PANTHER" id="PTHR11079">
    <property type="entry name" value="CYTOSINE DEAMINASE FAMILY MEMBER"/>
    <property type="match status" value="1"/>
</dbReference>
<dbReference type="PROSITE" id="PS51747">
    <property type="entry name" value="CYT_DCMP_DEAMINASES_2"/>
    <property type="match status" value="1"/>
</dbReference>
<evidence type="ECO:0000313" key="11">
    <source>
        <dbReference type="Proteomes" id="UP001409585"/>
    </source>
</evidence>
<keyword evidence="3 8" id="KW-0819">tRNA processing</keyword>
<dbReference type="InterPro" id="IPR028883">
    <property type="entry name" value="tRNA_aden_deaminase"/>
</dbReference>
<gene>
    <name evidence="8 10" type="primary">tadA</name>
    <name evidence="10" type="ORF">GCM10025791_10790</name>
</gene>
<dbReference type="Pfam" id="PF00383">
    <property type="entry name" value="dCMP_cyt_deam_1"/>
    <property type="match status" value="1"/>
</dbReference>
<evidence type="ECO:0000256" key="8">
    <source>
        <dbReference type="HAMAP-Rule" id="MF_00972"/>
    </source>
</evidence>
<evidence type="ECO:0000256" key="5">
    <source>
        <dbReference type="ARBA" id="ARBA00022801"/>
    </source>
</evidence>
<organism evidence="10 11">
    <name type="scientific">Halioxenophilus aromaticivorans</name>
    <dbReference type="NCBI Taxonomy" id="1306992"/>
    <lineage>
        <taxon>Bacteria</taxon>
        <taxon>Pseudomonadati</taxon>
        <taxon>Pseudomonadota</taxon>
        <taxon>Gammaproteobacteria</taxon>
        <taxon>Alteromonadales</taxon>
        <taxon>Alteromonadaceae</taxon>
        <taxon>Halioxenophilus</taxon>
    </lineage>
</organism>
<dbReference type="PANTHER" id="PTHR11079:SF202">
    <property type="entry name" value="TRNA-SPECIFIC ADENOSINE DEAMINASE"/>
    <property type="match status" value="1"/>
</dbReference>
<evidence type="ECO:0000256" key="7">
    <source>
        <dbReference type="ARBA" id="ARBA00048045"/>
    </source>
</evidence>
<dbReference type="FunFam" id="3.40.140.10:FF:000005">
    <property type="entry name" value="tRNA-specific adenosine deaminase"/>
    <property type="match status" value="1"/>
</dbReference>
<evidence type="ECO:0000256" key="2">
    <source>
        <dbReference type="ARBA" id="ARBA00011738"/>
    </source>
</evidence>
<dbReference type="InterPro" id="IPR016193">
    <property type="entry name" value="Cytidine_deaminase-like"/>
</dbReference>
<sequence length="166" mass="17901">MSARDAEFMRAALQCAEQAAAHSEVPVGAVVVRGDEIIARAANQPITGCDPTAHAEVVALRAAAKALGNYRLVECELFVTLEPCLMCAGAIVHSRVQRLVFGAHEPKAGVISSQLQVLESTFLNHRVAVESGVLALECGDLISQFFHQRRQKKRALKQNHNPPADP</sequence>
<feature type="active site" description="Proton donor" evidence="8">
    <location>
        <position position="56"/>
    </location>
</feature>
<keyword evidence="11" id="KW-1185">Reference proteome</keyword>
<evidence type="ECO:0000313" key="10">
    <source>
        <dbReference type="EMBL" id="GAA4935282.1"/>
    </source>
</evidence>
<dbReference type="PROSITE" id="PS00903">
    <property type="entry name" value="CYT_DCMP_DEAMINASES_1"/>
    <property type="match status" value="1"/>
</dbReference>
<proteinExistence type="inferred from homology"/>
<keyword evidence="4 8" id="KW-0479">Metal-binding</keyword>